<dbReference type="Proteomes" id="UP001570417">
    <property type="component" value="Unassembled WGS sequence"/>
</dbReference>
<reference evidence="2 3" key="1">
    <citation type="journal article" date="2024" name="ISME J.">
        <title>Tailless and filamentous prophages are predominant in marine Vibrio.</title>
        <authorList>
            <person name="Steensen K."/>
            <person name="Seneca J."/>
            <person name="Bartlau N."/>
            <person name="Yu X.A."/>
            <person name="Hussain F.A."/>
            <person name="Polz M.F."/>
        </authorList>
    </citation>
    <scope>NUCLEOTIDE SEQUENCE [LARGE SCALE GENOMIC DNA]</scope>
    <source>
        <strain evidence="2 3">10N.222.51.A1</strain>
    </source>
</reference>
<keyword evidence="3" id="KW-1185">Reference proteome</keyword>
<keyword evidence="1" id="KW-0812">Transmembrane</keyword>
<dbReference type="InterPro" id="IPR021367">
    <property type="entry name" value="DUF2982"/>
</dbReference>
<dbReference type="Pfam" id="PF11201">
    <property type="entry name" value="DUF2982"/>
    <property type="match status" value="1"/>
</dbReference>
<evidence type="ECO:0000256" key="1">
    <source>
        <dbReference type="SAM" id="Phobius"/>
    </source>
</evidence>
<evidence type="ECO:0000313" key="3">
    <source>
        <dbReference type="Proteomes" id="UP001570417"/>
    </source>
</evidence>
<name>A0ABV4NC63_9VIBR</name>
<accession>A0ABV4NC63</accession>
<evidence type="ECO:0000313" key="2">
    <source>
        <dbReference type="EMBL" id="MFA0569004.1"/>
    </source>
</evidence>
<feature type="transmembrane region" description="Helical" evidence="1">
    <location>
        <begin position="16"/>
        <end position="35"/>
    </location>
</feature>
<dbReference type="RefSeq" id="WP_372266240.1">
    <property type="nucleotide sequence ID" value="NZ_JBFRUW010000042.1"/>
</dbReference>
<keyword evidence="1" id="KW-0472">Membrane</keyword>
<comment type="caution">
    <text evidence="2">The sequence shown here is derived from an EMBL/GenBank/DDBJ whole genome shotgun (WGS) entry which is preliminary data.</text>
</comment>
<protein>
    <submittedName>
        <fullName evidence="2">DUF2982 domain-containing protein</fullName>
    </submittedName>
</protein>
<proteinExistence type="predicted"/>
<gene>
    <name evidence="2" type="ORF">AB4566_12045</name>
</gene>
<feature type="transmembrane region" description="Helical" evidence="1">
    <location>
        <begin position="42"/>
        <end position="61"/>
    </location>
</feature>
<keyword evidence="1" id="KW-1133">Transmembrane helix</keyword>
<organism evidence="2 3">
    <name type="scientific">Vibrio gallaecicus</name>
    <dbReference type="NCBI Taxonomy" id="552386"/>
    <lineage>
        <taxon>Bacteria</taxon>
        <taxon>Pseudomonadati</taxon>
        <taxon>Pseudomonadota</taxon>
        <taxon>Gammaproteobacteria</taxon>
        <taxon>Vibrionales</taxon>
        <taxon>Vibrionaceae</taxon>
        <taxon>Vibrio</taxon>
    </lineage>
</organism>
<sequence>MNTRHLSNFTLPSWHYFIKPIGYFFALFFIFFLIYNEYRKPMLVTILTLTSILFSIYYFALRSHVMITLTSTHLQQHFFRGGWVVKWDNVQEVSICTFQQDGWHEPLPWIGIKLKHYKPYLDSICPKVACELLLSQRGLLYLGAKQAGSEAKFEDIVLDSNNYIDKSPAHTAYTGMLAMLANRMKHQRSYHGFDIFIATNEINMSGEEFVGLARRYLAAAELTNTNEMN</sequence>
<dbReference type="EMBL" id="JBFRUW010000042">
    <property type="protein sequence ID" value="MFA0569004.1"/>
    <property type="molecule type" value="Genomic_DNA"/>
</dbReference>